<dbReference type="Pfam" id="PF05168">
    <property type="entry name" value="HEPN"/>
    <property type="match status" value="1"/>
</dbReference>
<proteinExistence type="predicted"/>
<accession>F8AHR5</accession>
<dbReference type="InterPro" id="IPR007842">
    <property type="entry name" value="HEPN_dom"/>
</dbReference>
<dbReference type="eggNOG" id="arCOG01191">
    <property type="taxonomic scope" value="Archaea"/>
</dbReference>
<dbReference type="SUPFAM" id="SSF81593">
    <property type="entry name" value="Nucleotidyltransferase substrate binding subunit/domain"/>
    <property type="match status" value="1"/>
</dbReference>
<organism evidence="2 3">
    <name type="scientific">Pyrococcus yayanosii (strain CH1 / JCM 16557)</name>
    <dbReference type="NCBI Taxonomy" id="529709"/>
    <lineage>
        <taxon>Archaea</taxon>
        <taxon>Methanobacteriati</taxon>
        <taxon>Methanobacteriota</taxon>
        <taxon>Thermococci</taxon>
        <taxon>Thermococcales</taxon>
        <taxon>Thermococcaceae</taxon>
        <taxon>Pyrococcus</taxon>
    </lineage>
</organism>
<dbReference type="RefSeq" id="WP_013905255.1">
    <property type="nucleotide sequence ID" value="NC_015680.1"/>
</dbReference>
<feature type="domain" description="HEPN" evidence="1">
    <location>
        <begin position="10"/>
        <end position="49"/>
    </location>
</feature>
<evidence type="ECO:0000259" key="1">
    <source>
        <dbReference type="PROSITE" id="PS50910"/>
    </source>
</evidence>
<reference evidence="2 3" key="1">
    <citation type="journal article" date="2011" name="J. Bacteriol.">
        <title>Complete genome sequence of the obligate piezophilic hyperthermophilic archaeon Pyrococcus yayanosii CH1.</title>
        <authorList>
            <person name="Jun X."/>
            <person name="Lupeng L."/>
            <person name="Minjuan X."/>
            <person name="Oger P."/>
            <person name="Fengping W."/>
            <person name="Jebbar M."/>
            <person name="Xiang X."/>
        </authorList>
    </citation>
    <scope>NUCLEOTIDE SEQUENCE [LARGE SCALE GENOMIC DNA]</scope>
    <source>
        <strain evidence="3">CH1 / JCM 16557</strain>
    </source>
</reference>
<dbReference type="STRING" id="529709.PYCH_05080"/>
<dbReference type="Gene3D" id="1.20.120.330">
    <property type="entry name" value="Nucleotidyltransferases domain 2"/>
    <property type="match status" value="1"/>
</dbReference>
<dbReference type="EMBL" id="CP002779">
    <property type="protein sequence ID" value="AEH24198.1"/>
    <property type="molecule type" value="Genomic_DNA"/>
</dbReference>
<dbReference type="OrthoDB" id="101044at2157"/>
<evidence type="ECO:0000313" key="3">
    <source>
        <dbReference type="Proteomes" id="UP000008386"/>
    </source>
</evidence>
<dbReference type="Proteomes" id="UP000008386">
    <property type="component" value="Chromosome"/>
</dbReference>
<dbReference type="GeneID" id="32173561"/>
<gene>
    <name evidence="2" type="ordered locus">PYCH_05080</name>
</gene>
<keyword evidence="3" id="KW-1185">Reference proteome</keyword>
<protein>
    <recommendedName>
        <fullName evidence="1">HEPN domain-containing protein</fullName>
    </recommendedName>
</protein>
<dbReference type="KEGG" id="pya:PYCH_05080"/>
<dbReference type="HOGENOM" id="CLU_3131010_0_0_2"/>
<evidence type="ECO:0000313" key="2">
    <source>
        <dbReference type="EMBL" id="AEH24198.1"/>
    </source>
</evidence>
<name>F8AHR5_PYRYC</name>
<sequence length="49" mass="5768">MHYEEVKMLLERSSDFLEFANRAFKDGKYSLATFLAEQAVQPRKGCRVR</sequence>
<dbReference type="PROSITE" id="PS50910">
    <property type="entry name" value="HEPN"/>
    <property type="match status" value="1"/>
</dbReference>
<dbReference type="AlphaFoldDB" id="F8AHR5"/>